<dbReference type="Proteomes" id="UP000837857">
    <property type="component" value="Chromosome 19"/>
</dbReference>
<dbReference type="InterPro" id="IPR045166">
    <property type="entry name" value="Spp2-like"/>
</dbReference>
<dbReference type="PANTHER" id="PTHR15818">
    <property type="entry name" value="G PATCH AND KOW-CONTAINING"/>
    <property type="match status" value="1"/>
</dbReference>
<feature type="compositionally biased region" description="Basic and acidic residues" evidence="3">
    <location>
        <begin position="290"/>
        <end position="316"/>
    </location>
</feature>
<feature type="non-terminal residue" evidence="5">
    <location>
        <position position="1"/>
    </location>
</feature>
<dbReference type="SUPFAM" id="SSF50104">
    <property type="entry name" value="Translation proteins SH3-like domain"/>
    <property type="match status" value="1"/>
</dbReference>
<dbReference type="InterPro" id="IPR026822">
    <property type="entry name" value="Spp2/MOS2_G-patch"/>
</dbReference>
<accession>A0ABN8I719</accession>
<organism evidence="5 6">
    <name type="scientific">Iphiclides podalirius</name>
    <name type="common">scarce swallowtail</name>
    <dbReference type="NCBI Taxonomy" id="110791"/>
    <lineage>
        <taxon>Eukaryota</taxon>
        <taxon>Metazoa</taxon>
        <taxon>Ecdysozoa</taxon>
        <taxon>Arthropoda</taxon>
        <taxon>Hexapoda</taxon>
        <taxon>Insecta</taxon>
        <taxon>Pterygota</taxon>
        <taxon>Neoptera</taxon>
        <taxon>Endopterygota</taxon>
        <taxon>Lepidoptera</taxon>
        <taxon>Glossata</taxon>
        <taxon>Ditrysia</taxon>
        <taxon>Papilionoidea</taxon>
        <taxon>Papilionidae</taxon>
        <taxon>Papilioninae</taxon>
        <taxon>Iphiclides</taxon>
    </lineage>
</organism>
<feature type="compositionally biased region" description="Polar residues" evidence="3">
    <location>
        <begin position="317"/>
        <end position="329"/>
    </location>
</feature>
<feature type="compositionally biased region" description="Basic and acidic residues" evidence="3">
    <location>
        <begin position="74"/>
        <end position="86"/>
    </location>
</feature>
<keyword evidence="2" id="KW-0539">Nucleus</keyword>
<feature type="region of interest" description="Disordered" evidence="3">
    <location>
        <begin position="61"/>
        <end position="98"/>
    </location>
</feature>
<sequence length="415" mass="47371">MKTKKQDKPVVTEQREYIESVEENAIKVIGKEITAQAEPLIIPMKPNTLITAERLKEIAEKVESSINEPEHEDEDKNQNEQLKQSENETLDQMAARELLQEAKQQKKTETETLKILVPSAPVIDGQKESSLEDYEAVPIQDFGMAMLRGMGWKPGQETSKYKLPNLRPKGLGLGADKVVTENQKKNTSKDNNDKDLAIVKNACVKITSGKYSGCYGKVLSLDEDNGRVMVNIPIKKDTVSLSEFMMHPVSKSEYDKQSKVINADSYEAYKKSEKSIQKRENEGSSSHKSRSADKSDRKESRDKDGRSQKRDNDTHSNGKCGNYKSTQDLSSSEEDHEHRRREKKRHSSAESLSSDADRRKVKENKRHSSSDSEGKHHRTREKSSSKKKKDIDKKRKGKKKKRDRDRSPGYRKHRK</sequence>
<dbReference type="PANTHER" id="PTHR15818:SF2">
    <property type="entry name" value="G-PATCH DOMAIN AND KOW MOTIFS-CONTAINING PROTEIN"/>
    <property type="match status" value="1"/>
</dbReference>
<feature type="region of interest" description="Disordered" evidence="3">
    <location>
        <begin position="270"/>
        <end position="415"/>
    </location>
</feature>
<feature type="compositionally biased region" description="Basic residues" evidence="3">
    <location>
        <begin position="394"/>
        <end position="415"/>
    </location>
</feature>
<name>A0ABN8I719_9NEOP</name>
<feature type="compositionally biased region" description="Basic and acidic residues" evidence="3">
    <location>
        <begin position="270"/>
        <end position="282"/>
    </location>
</feature>
<evidence type="ECO:0000256" key="1">
    <source>
        <dbReference type="ARBA" id="ARBA00004123"/>
    </source>
</evidence>
<comment type="subcellular location">
    <subcellularLocation>
        <location evidence="1">Nucleus</location>
    </subcellularLocation>
</comment>
<gene>
    <name evidence="5" type="ORF">IPOD504_LOCUS6745</name>
</gene>
<feature type="domain" description="Spp2/MOS2 G-patch" evidence="4">
    <location>
        <begin position="127"/>
        <end position="178"/>
    </location>
</feature>
<dbReference type="InterPro" id="IPR041993">
    <property type="entry name" value="GPKOW_KOW1"/>
</dbReference>
<feature type="compositionally biased region" description="Basic and acidic residues" evidence="3">
    <location>
        <begin position="355"/>
        <end position="374"/>
    </location>
</feature>
<dbReference type="EMBL" id="OW152831">
    <property type="protein sequence ID" value="CAH2049316.1"/>
    <property type="molecule type" value="Genomic_DNA"/>
</dbReference>
<feature type="compositionally biased region" description="Basic and acidic residues" evidence="3">
    <location>
        <begin position="381"/>
        <end position="393"/>
    </location>
</feature>
<protein>
    <recommendedName>
        <fullName evidence="4">Spp2/MOS2 G-patch domain-containing protein</fullName>
    </recommendedName>
</protein>
<reference evidence="5" key="1">
    <citation type="submission" date="2022-03" db="EMBL/GenBank/DDBJ databases">
        <authorList>
            <person name="Martin H S."/>
        </authorList>
    </citation>
    <scope>NUCLEOTIDE SEQUENCE</scope>
</reference>
<evidence type="ECO:0000256" key="2">
    <source>
        <dbReference type="ARBA" id="ARBA00023242"/>
    </source>
</evidence>
<proteinExistence type="predicted"/>
<dbReference type="InterPro" id="IPR008991">
    <property type="entry name" value="Translation_prot_SH3-like_sf"/>
</dbReference>
<evidence type="ECO:0000313" key="6">
    <source>
        <dbReference type="Proteomes" id="UP000837857"/>
    </source>
</evidence>
<dbReference type="CDD" id="cd13152">
    <property type="entry name" value="KOW_GPKOW_A"/>
    <property type="match status" value="1"/>
</dbReference>
<keyword evidence="6" id="KW-1185">Reference proteome</keyword>
<evidence type="ECO:0000313" key="5">
    <source>
        <dbReference type="EMBL" id="CAH2049316.1"/>
    </source>
</evidence>
<evidence type="ECO:0000259" key="4">
    <source>
        <dbReference type="Pfam" id="PF12656"/>
    </source>
</evidence>
<dbReference type="Pfam" id="PF12656">
    <property type="entry name" value="G-patch_2"/>
    <property type="match status" value="1"/>
</dbReference>
<evidence type="ECO:0000256" key="3">
    <source>
        <dbReference type="SAM" id="MobiDB-lite"/>
    </source>
</evidence>